<keyword evidence="1" id="KW-0175">Coiled coil</keyword>
<organism evidence="3 4">
    <name type="scientific">Paraphaeosphaeria sporulosa</name>
    <dbReference type="NCBI Taxonomy" id="1460663"/>
    <lineage>
        <taxon>Eukaryota</taxon>
        <taxon>Fungi</taxon>
        <taxon>Dikarya</taxon>
        <taxon>Ascomycota</taxon>
        <taxon>Pezizomycotina</taxon>
        <taxon>Dothideomycetes</taxon>
        <taxon>Pleosporomycetidae</taxon>
        <taxon>Pleosporales</taxon>
        <taxon>Massarineae</taxon>
        <taxon>Didymosphaeriaceae</taxon>
        <taxon>Paraphaeosphaeria</taxon>
    </lineage>
</organism>
<dbReference type="AlphaFoldDB" id="A0A177CTY4"/>
<dbReference type="PANTHER" id="PTHR37012:SF7">
    <property type="entry name" value="B-ZIP TRANSCRIPTION FACTOR (EUROFUNG)-RELATED"/>
    <property type="match status" value="1"/>
</dbReference>
<dbReference type="CDD" id="cd14688">
    <property type="entry name" value="bZIP_YAP"/>
    <property type="match status" value="1"/>
</dbReference>
<feature type="coiled-coil region" evidence="1">
    <location>
        <begin position="53"/>
        <end position="99"/>
    </location>
</feature>
<dbReference type="Pfam" id="PF11905">
    <property type="entry name" value="DUF3425"/>
    <property type="match status" value="1"/>
</dbReference>
<dbReference type="Proteomes" id="UP000077069">
    <property type="component" value="Unassembled WGS sequence"/>
</dbReference>
<dbReference type="InterPro" id="IPR021833">
    <property type="entry name" value="DUF3425"/>
</dbReference>
<feature type="compositionally biased region" description="Polar residues" evidence="2">
    <location>
        <begin position="1"/>
        <end position="17"/>
    </location>
</feature>
<feature type="region of interest" description="Disordered" evidence="2">
    <location>
        <begin position="1"/>
        <end position="48"/>
    </location>
</feature>
<evidence type="ECO:0000256" key="2">
    <source>
        <dbReference type="SAM" id="MobiDB-lite"/>
    </source>
</evidence>
<accession>A0A177CTY4</accession>
<dbReference type="SUPFAM" id="SSF57959">
    <property type="entry name" value="Leucine zipper domain"/>
    <property type="match status" value="1"/>
</dbReference>
<dbReference type="PANTHER" id="PTHR37012">
    <property type="entry name" value="B-ZIP TRANSCRIPTION FACTOR (EUROFUNG)-RELATED"/>
    <property type="match status" value="1"/>
</dbReference>
<proteinExistence type="predicted"/>
<dbReference type="RefSeq" id="XP_018040833.1">
    <property type="nucleotide sequence ID" value="XM_018176220.1"/>
</dbReference>
<evidence type="ECO:0000313" key="3">
    <source>
        <dbReference type="EMBL" id="OAG10468.1"/>
    </source>
</evidence>
<feature type="region of interest" description="Disordered" evidence="2">
    <location>
        <begin position="117"/>
        <end position="192"/>
    </location>
</feature>
<dbReference type="InterPro" id="IPR046347">
    <property type="entry name" value="bZIP_sf"/>
</dbReference>
<keyword evidence="4" id="KW-1185">Reference proteome</keyword>
<dbReference type="EMBL" id="KV441549">
    <property type="protein sequence ID" value="OAG10468.1"/>
    <property type="molecule type" value="Genomic_DNA"/>
</dbReference>
<sequence>MVNRRSNSDAATTTPLQSVAPVIKRKRRASCLGEQERKERKRAIDREAQRSLREKTKTHIAELERTIEILRNQDRNGATASLLSEIEGLRAENERLRDVIDGVRSVIGGEVFGRMAPTTSASAGVSGPRLEETTPMDESAGPTSPRFRRDSISYSQAATDAKPPPSLPSPETTPPDAQYPSASFDFNPPMPASSRAVDLDGMTMMSIALPTSSANDSALDLSLTLDDVTNEPTHEDALIPTPDSPATAAFAPFMQEMELFGRAWHCPSPMILHMNDRNDDRPPSSPHVPSSAVCPIWRKSNELFGKIFSSRAPSSTGPSSLPLGDEFDWGMEAGLLFKGIRDGWKTFDHWKQSPVLQILKAVDQFLFVKSGKMERLAAGYKSFKLLKYYINPTKGELDKVPTWLRPSPLQSSTSHPIAIDMFAWPSLRNRLVHHHHTLFRNSKLSHNYANFLRFDWPFSFEDTFYYDDAIGGWYPSPLFERYHGDVRSWTVEEGFWEGLEELRGDIEGCSAT</sequence>
<gene>
    <name evidence="3" type="ORF">CC84DRAFT_1139055</name>
</gene>
<dbReference type="GO" id="GO:0003700">
    <property type="term" value="F:DNA-binding transcription factor activity"/>
    <property type="evidence" value="ECO:0007669"/>
    <property type="project" value="InterPro"/>
</dbReference>
<evidence type="ECO:0008006" key="5">
    <source>
        <dbReference type="Google" id="ProtNLM"/>
    </source>
</evidence>
<dbReference type="InParanoid" id="A0A177CTY4"/>
<reference evidence="3 4" key="1">
    <citation type="submission" date="2016-05" db="EMBL/GenBank/DDBJ databases">
        <title>Comparative analysis of secretome profiles of manganese(II)-oxidizing ascomycete fungi.</title>
        <authorList>
            <consortium name="DOE Joint Genome Institute"/>
            <person name="Zeiner C.A."/>
            <person name="Purvine S.O."/>
            <person name="Zink E.M."/>
            <person name="Wu S."/>
            <person name="Pasa-Tolic L."/>
            <person name="Chaput D.L."/>
            <person name="Haridas S."/>
            <person name="Grigoriev I.V."/>
            <person name="Santelli C.M."/>
            <person name="Hansel C.M."/>
        </authorList>
    </citation>
    <scope>NUCLEOTIDE SEQUENCE [LARGE SCALE GENOMIC DNA]</scope>
    <source>
        <strain evidence="3 4">AP3s5-JAC2a</strain>
    </source>
</reference>
<protein>
    <recommendedName>
        <fullName evidence="5">BZIP domain-containing protein</fullName>
    </recommendedName>
</protein>
<dbReference type="OrthoDB" id="5086080at2759"/>
<dbReference type="GeneID" id="28759706"/>
<feature type="compositionally biased region" description="Basic and acidic residues" evidence="2">
    <location>
        <begin position="34"/>
        <end position="48"/>
    </location>
</feature>
<evidence type="ECO:0000256" key="1">
    <source>
        <dbReference type="SAM" id="Coils"/>
    </source>
</evidence>
<feature type="compositionally biased region" description="Pro residues" evidence="2">
    <location>
        <begin position="162"/>
        <end position="173"/>
    </location>
</feature>
<evidence type="ECO:0000313" key="4">
    <source>
        <dbReference type="Proteomes" id="UP000077069"/>
    </source>
</evidence>
<name>A0A177CTY4_9PLEO</name>
<dbReference type="Gene3D" id="1.20.5.170">
    <property type="match status" value="1"/>
</dbReference>